<keyword evidence="6" id="KW-0375">Hydrogen ion transport</keyword>
<feature type="compositionally biased region" description="Low complexity" evidence="11">
    <location>
        <begin position="111"/>
        <end position="131"/>
    </location>
</feature>
<name>A0A7J7J5B9_BUGNE</name>
<evidence type="ECO:0000256" key="10">
    <source>
        <dbReference type="ARBA" id="ARBA00023303"/>
    </source>
</evidence>
<feature type="compositionally biased region" description="Polar residues" evidence="11">
    <location>
        <begin position="78"/>
        <end position="94"/>
    </location>
</feature>
<gene>
    <name evidence="13" type="ORF">EB796_020388</name>
</gene>
<evidence type="ECO:0000256" key="6">
    <source>
        <dbReference type="ARBA" id="ARBA00022781"/>
    </source>
</evidence>
<dbReference type="Pfam" id="PF03189">
    <property type="entry name" value="Otopetrin"/>
    <property type="match status" value="1"/>
</dbReference>
<comment type="similarity">
    <text evidence="2">Belongs to the otopetrin family.</text>
</comment>
<evidence type="ECO:0000256" key="8">
    <source>
        <dbReference type="ARBA" id="ARBA00023065"/>
    </source>
</evidence>
<keyword evidence="8" id="KW-0406">Ion transport</keyword>
<evidence type="ECO:0000313" key="14">
    <source>
        <dbReference type="Proteomes" id="UP000593567"/>
    </source>
</evidence>
<keyword evidence="7 12" id="KW-1133">Transmembrane helix</keyword>
<reference evidence="13" key="1">
    <citation type="submission" date="2020-06" db="EMBL/GenBank/DDBJ databases">
        <title>Draft genome of Bugula neritina, a colonial animal packing powerful symbionts and potential medicines.</title>
        <authorList>
            <person name="Rayko M."/>
        </authorList>
    </citation>
    <scope>NUCLEOTIDE SEQUENCE [LARGE SCALE GENOMIC DNA]</scope>
    <source>
        <strain evidence="13">Kwan_BN1</strain>
    </source>
</reference>
<keyword evidence="4" id="KW-1003">Cell membrane</keyword>
<organism evidence="13 14">
    <name type="scientific">Bugula neritina</name>
    <name type="common">Brown bryozoan</name>
    <name type="synonym">Sertularia neritina</name>
    <dbReference type="NCBI Taxonomy" id="10212"/>
    <lineage>
        <taxon>Eukaryota</taxon>
        <taxon>Metazoa</taxon>
        <taxon>Spiralia</taxon>
        <taxon>Lophotrochozoa</taxon>
        <taxon>Bryozoa</taxon>
        <taxon>Gymnolaemata</taxon>
        <taxon>Cheilostomatida</taxon>
        <taxon>Flustrina</taxon>
        <taxon>Buguloidea</taxon>
        <taxon>Bugulidae</taxon>
        <taxon>Bugula</taxon>
    </lineage>
</organism>
<accession>A0A7J7J5B9</accession>
<evidence type="ECO:0000313" key="13">
    <source>
        <dbReference type="EMBL" id="KAF6021305.1"/>
    </source>
</evidence>
<sequence>MAAEVQCAGAYRDVTRLDVNQTVLEQARALVYENDVSSTLDFFKSFSIIIQVRITAISATIMNKQEERTNDELEVDESNTPLINPSARSNTYGGTDQPGGTGSSNNELEGSQSTLSMQSSYSDETQPTSTPTQPPLTFDANTEITADANSTAQGPSPATTNIATTTFGFNLAIFLSIALIILEVVCDESALLKELVTYFYWARLFYYCILLGVTGTATAIIYGKVKPQSKRLHSETILLLVATTGEFIYLYFGIIVASAAFNDNSVNTMVKQVDNRTGSYIDNPGILKEISYVNFFTDTIDIVQIAMQTLLILIMKENVNNHFPIDLNYLTTKKQNIFLQSLWYLCACNFFKWVTDSFIEGHFFLKSSETKTLVFGDTTWTAITQTTYPLVLFYRFHSVHMILELVDKIIS</sequence>
<dbReference type="EMBL" id="VXIV02003070">
    <property type="protein sequence ID" value="KAF6021305.1"/>
    <property type="molecule type" value="Genomic_DNA"/>
</dbReference>
<dbReference type="AlphaFoldDB" id="A0A7J7J5B9"/>
<comment type="subcellular location">
    <subcellularLocation>
        <location evidence="1">Cell membrane</location>
        <topology evidence="1">Multi-pass membrane protein</topology>
    </subcellularLocation>
</comment>
<keyword evidence="10" id="KW-0407">Ion channel</keyword>
<evidence type="ECO:0000256" key="1">
    <source>
        <dbReference type="ARBA" id="ARBA00004651"/>
    </source>
</evidence>
<keyword evidence="5 12" id="KW-0812">Transmembrane</keyword>
<evidence type="ECO:0000256" key="7">
    <source>
        <dbReference type="ARBA" id="ARBA00022989"/>
    </source>
</evidence>
<feature type="transmembrane region" description="Helical" evidence="12">
    <location>
        <begin position="204"/>
        <end position="225"/>
    </location>
</feature>
<evidence type="ECO:0000256" key="2">
    <source>
        <dbReference type="ARBA" id="ARBA00006513"/>
    </source>
</evidence>
<dbReference type="GO" id="GO:0005886">
    <property type="term" value="C:plasma membrane"/>
    <property type="evidence" value="ECO:0007669"/>
    <property type="project" value="UniProtKB-SubCell"/>
</dbReference>
<dbReference type="PANTHER" id="PTHR21522:SF32">
    <property type="entry name" value="OTOPETRIN-2"/>
    <property type="match status" value="1"/>
</dbReference>
<comment type="caution">
    <text evidence="13">The sequence shown here is derived from an EMBL/GenBank/DDBJ whole genome shotgun (WGS) entry which is preliminary data.</text>
</comment>
<dbReference type="GO" id="GO:0015252">
    <property type="term" value="F:proton channel activity"/>
    <property type="evidence" value="ECO:0007669"/>
    <property type="project" value="InterPro"/>
</dbReference>
<feature type="transmembrane region" description="Helical" evidence="12">
    <location>
        <begin position="237"/>
        <end position="261"/>
    </location>
</feature>
<keyword evidence="14" id="KW-1185">Reference proteome</keyword>
<keyword evidence="3" id="KW-0813">Transport</keyword>
<dbReference type="InterPro" id="IPR004878">
    <property type="entry name" value="Otopetrin"/>
</dbReference>
<dbReference type="Proteomes" id="UP000593567">
    <property type="component" value="Unassembled WGS sequence"/>
</dbReference>
<feature type="transmembrane region" description="Helical" evidence="12">
    <location>
        <begin position="162"/>
        <end position="184"/>
    </location>
</feature>
<evidence type="ECO:0000256" key="12">
    <source>
        <dbReference type="SAM" id="Phobius"/>
    </source>
</evidence>
<evidence type="ECO:0000256" key="9">
    <source>
        <dbReference type="ARBA" id="ARBA00023136"/>
    </source>
</evidence>
<feature type="region of interest" description="Disordered" evidence="11">
    <location>
        <begin position="67"/>
        <end position="139"/>
    </location>
</feature>
<evidence type="ECO:0000256" key="11">
    <source>
        <dbReference type="SAM" id="MobiDB-lite"/>
    </source>
</evidence>
<dbReference type="PANTHER" id="PTHR21522">
    <property type="entry name" value="PROTON CHANNEL OTOP"/>
    <property type="match status" value="1"/>
</dbReference>
<protein>
    <submittedName>
        <fullName evidence="13">Uncharacterized protein</fullName>
    </submittedName>
</protein>
<evidence type="ECO:0000256" key="4">
    <source>
        <dbReference type="ARBA" id="ARBA00022475"/>
    </source>
</evidence>
<dbReference type="OrthoDB" id="6429739at2759"/>
<proteinExistence type="inferred from homology"/>
<evidence type="ECO:0000256" key="5">
    <source>
        <dbReference type="ARBA" id="ARBA00022692"/>
    </source>
</evidence>
<evidence type="ECO:0000256" key="3">
    <source>
        <dbReference type="ARBA" id="ARBA00022448"/>
    </source>
</evidence>
<keyword evidence="9 12" id="KW-0472">Membrane</keyword>